<keyword evidence="2" id="KW-1185">Reference proteome</keyword>
<comment type="caution">
    <text evidence="1">The sequence shown here is derived from an EMBL/GenBank/DDBJ whole genome shotgun (WGS) entry which is preliminary data.</text>
</comment>
<evidence type="ECO:0000313" key="1">
    <source>
        <dbReference type="EMBL" id="GAA4024347.1"/>
    </source>
</evidence>
<protein>
    <submittedName>
        <fullName evidence="1">Uncharacterized protein</fullName>
    </submittedName>
</protein>
<accession>A0ABP7TCJ8</accession>
<evidence type="ECO:0000313" key="2">
    <source>
        <dbReference type="Proteomes" id="UP001501353"/>
    </source>
</evidence>
<gene>
    <name evidence="1" type="ORF">GCM10022212_22430</name>
</gene>
<proteinExistence type="predicted"/>
<reference evidence="2" key="1">
    <citation type="journal article" date="2019" name="Int. J. Syst. Evol. Microbiol.">
        <title>The Global Catalogue of Microorganisms (GCM) 10K type strain sequencing project: providing services to taxonomists for standard genome sequencing and annotation.</title>
        <authorList>
            <consortium name="The Broad Institute Genomics Platform"/>
            <consortium name="The Broad Institute Genome Sequencing Center for Infectious Disease"/>
            <person name="Wu L."/>
            <person name="Ma J."/>
        </authorList>
    </citation>
    <scope>NUCLEOTIDE SEQUENCE [LARGE SCALE GENOMIC DNA]</scope>
    <source>
        <strain evidence="2">JCM 16673</strain>
    </source>
</reference>
<organism evidence="1 2">
    <name type="scientific">Actimicrobium antarcticum</name>
    <dbReference type="NCBI Taxonomy" id="1051899"/>
    <lineage>
        <taxon>Bacteria</taxon>
        <taxon>Pseudomonadati</taxon>
        <taxon>Pseudomonadota</taxon>
        <taxon>Betaproteobacteria</taxon>
        <taxon>Burkholderiales</taxon>
        <taxon>Oxalobacteraceae</taxon>
        <taxon>Actimicrobium</taxon>
    </lineage>
</organism>
<sequence length="94" mass="10345">MMHIDDTAAEFELAMEGTLCTPAIKPVIADMVMQSGAADEQDDLATMHPLQQSLAELVAYLRPARPGSVRRSRASSSPKTKSISWRCRRIATAW</sequence>
<dbReference type="EMBL" id="BAAAZE010000008">
    <property type="protein sequence ID" value="GAA4024347.1"/>
    <property type="molecule type" value="Genomic_DNA"/>
</dbReference>
<name>A0ABP7TCJ8_9BURK</name>
<dbReference type="Proteomes" id="UP001501353">
    <property type="component" value="Unassembled WGS sequence"/>
</dbReference>